<keyword evidence="4 7" id="KW-1133">Transmembrane helix</keyword>
<evidence type="ECO:0000313" key="10">
    <source>
        <dbReference type="Proteomes" id="UP001603857"/>
    </source>
</evidence>
<dbReference type="Proteomes" id="UP001603857">
    <property type="component" value="Unassembled WGS sequence"/>
</dbReference>
<sequence length="196" mass="22088">MENGMSLPTSMVGRNRTHDGQNWLEERRGSLMVVATVIATMTFQIAINPPGGVWQSKADSGQGCARNKPCDAGTSVLASGNNELRLKYEMFILLCTVSFSASLTTILLLICGISLRNIFIMWFLVIVMFISVICTAGAYVICILMVLKPVDKTINYITIYYAYFWGGFTLLMCFVLFCRFVFWLLKKLFRFLCCCK</sequence>
<feature type="transmembrane region" description="Helical" evidence="7">
    <location>
        <begin position="118"/>
        <end position="147"/>
    </location>
</feature>
<keyword evidence="3" id="KW-0677">Repeat</keyword>
<keyword evidence="5" id="KW-0040">ANK repeat</keyword>
<dbReference type="EMBL" id="JBGMDY010000004">
    <property type="protein sequence ID" value="KAL2337910.1"/>
    <property type="molecule type" value="Genomic_DNA"/>
</dbReference>
<dbReference type="InterPro" id="IPR026961">
    <property type="entry name" value="PGG_dom"/>
</dbReference>
<feature type="transmembrane region" description="Helical" evidence="7">
    <location>
        <begin position="90"/>
        <end position="111"/>
    </location>
</feature>
<evidence type="ECO:0000256" key="6">
    <source>
        <dbReference type="ARBA" id="ARBA00023136"/>
    </source>
</evidence>
<evidence type="ECO:0000256" key="1">
    <source>
        <dbReference type="ARBA" id="ARBA00004141"/>
    </source>
</evidence>
<evidence type="ECO:0000256" key="2">
    <source>
        <dbReference type="ARBA" id="ARBA00022692"/>
    </source>
</evidence>
<keyword evidence="10" id="KW-1185">Reference proteome</keyword>
<gene>
    <name evidence="9" type="ORF">Fmac_012356</name>
</gene>
<dbReference type="GO" id="GO:0016020">
    <property type="term" value="C:membrane"/>
    <property type="evidence" value="ECO:0007669"/>
    <property type="project" value="UniProtKB-SubCell"/>
</dbReference>
<protein>
    <recommendedName>
        <fullName evidence="8">PGG domain-containing protein</fullName>
    </recommendedName>
</protein>
<evidence type="ECO:0000259" key="8">
    <source>
        <dbReference type="Pfam" id="PF13962"/>
    </source>
</evidence>
<dbReference type="AlphaFoldDB" id="A0ABD1MS55"/>
<organism evidence="9 10">
    <name type="scientific">Flemingia macrophylla</name>
    <dbReference type="NCBI Taxonomy" id="520843"/>
    <lineage>
        <taxon>Eukaryota</taxon>
        <taxon>Viridiplantae</taxon>
        <taxon>Streptophyta</taxon>
        <taxon>Embryophyta</taxon>
        <taxon>Tracheophyta</taxon>
        <taxon>Spermatophyta</taxon>
        <taxon>Magnoliopsida</taxon>
        <taxon>eudicotyledons</taxon>
        <taxon>Gunneridae</taxon>
        <taxon>Pentapetalae</taxon>
        <taxon>rosids</taxon>
        <taxon>fabids</taxon>
        <taxon>Fabales</taxon>
        <taxon>Fabaceae</taxon>
        <taxon>Papilionoideae</taxon>
        <taxon>50 kb inversion clade</taxon>
        <taxon>NPAAA clade</taxon>
        <taxon>indigoferoid/millettioid clade</taxon>
        <taxon>Phaseoleae</taxon>
        <taxon>Flemingia</taxon>
    </lineage>
</organism>
<evidence type="ECO:0000256" key="3">
    <source>
        <dbReference type="ARBA" id="ARBA00022737"/>
    </source>
</evidence>
<feature type="domain" description="PGG" evidence="8">
    <location>
        <begin position="22"/>
        <end position="145"/>
    </location>
</feature>
<evidence type="ECO:0000256" key="5">
    <source>
        <dbReference type="ARBA" id="ARBA00023043"/>
    </source>
</evidence>
<comment type="subcellular location">
    <subcellularLocation>
        <location evidence="1">Membrane</location>
        <topology evidence="1">Multi-pass membrane protein</topology>
    </subcellularLocation>
</comment>
<evidence type="ECO:0000256" key="7">
    <source>
        <dbReference type="SAM" id="Phobius"/>
    </source>
</evidence>
<keyword evidence="2 7" id="KW-0812">Transmembrane</keyword>
<evidence type="ECO:0000313" key="9">
    <source>
        <dbReference type="EMBL" id="KAL2337910.1"/>
    </source>
</evidence>
<dbReference type="PANTHER" id="PTHR24186">
    <property type="entry name" value="PROTEIN PHOSPHATASE 1 REGULATORY SUBUNIT"/>
    <property type="match status" value="1"/>
</dbReference>
<proteinExistence type="predicted"/>
<comment type="caution">
    <text evidence="9">The sequence shown here is derived from an EMBL/GenBank/DDBJ whole genome shotgun (WGS) entry which is preliminary data.</text>
</comment>
<feature type="transmembrane region" description="Helical" evidence="7">
    <location>
        <begin position="29"/>
        <end position="47"/>
    </location>
</feature>
<evidence type="ECO:0000256" key="4">
    <source>
        <dbReference type="ARBA" id="ARBA00022989"/>
    </source>
</evidence>
<accession>A0ABD1MS55</accession>
<feature type="transmembrane region" description="Helical" evidence="7">
    <location>
        <begin position="159"/>
        <end position="182"/>
    </location>
</feature>
<dbReference type="PANTHER" id="PTHR24186:SF37">
    <property type="entry name" value="PGG DOMAIN-CONTAINING PROTEIN"/>
    <property type="match status" value="1"/>
</dbReference>
<dbReference type="Pfam" id="PF13962">
    <property type="entry name" value="PGG"/>
    <property type="match status" value="1"/>
</dbReference>
<keyword evidence="6 7" id="KW-0472">Membrane</keyword>
<reference evidence="9 10" key="1">
    <citation type="submission" date="2024-08" db="EMBL/GenBank/DDBJ databases">
        <title>Insights into the chromosomal genome structure of Flemingia macrophylla.</title>
        <authorList>
            <person name="Ding Y."/>
            <person name="Zhao Y."/>
            <person name="Bi W."/>
            <person name="Wu M."/>
            <person name="Zhao G."/>
            <person name="Gong Y."/>
            <person name="Li W."/>
            <person name="Zhang P."/>
        </authorList>
    </citation>
    <scope>NUCLEOTIDE SEQUENCE [LARGE SCALE GENOMIC DNA]</scope>
    <source>
        <strain evidence="9">DYQJB</strain>
        <tissue evidence="9">Leaf</tissue>
    </source>
</reference>
<name>A0ABD1MS55_9FABA</name>